<protein>
    <recommendedName>
        <fullName evidence="10">Homeobox domain-containing protein</fullName>
    </recommendedName>
</protein>
<accession>A0A7R9FXW3</accession>
<proteinExistence type="inferred from homology"/>
<dbReference type="InterPro" id="IPR017970">
    <property type="entry name" value="Homeobox_CS"/>
</dbReference>
<dbReference type="PANTHER" id="PTHR11211">
    <property type="entry name" value="IROQUOIS-CLASS HOMEODOMAIN PROTEIN IRX"/>
    <property type="match status" value="1"/>
</dbReference>
<keyword evidence="3 7" id="KW-0238">DNA-binding</keyword>
<feature type="region of interest" description="Disordered" evidence="8">
    <location>
        <begin position="202"/>
        <end position="277"/>
    </location>
</feature>
<gene>
    <name evidence="11" type="ORF">TSIB3V08_LOCUS2763</name>
</gene>
<feature type="compositionally biased region" description="Basic and acidic residues" evidence="8">
    <location>
        <begin position="222"/>
        <end position="238"/>
    </location>
</feature>
<dbReference type="GO" id="GO:0045926">
    <property type="term" value="P:negative regulation of growth"/>
    <property type="evidence" value="ECO:0007669"/>
    <property type="project" value="UniProtKB-ARBA"/>
</dbReference>
<evidence type="ECO:0000313" key="11">
    <source>
        <dbReference type="EMBL" id="CAD7258529.1"/>
    </source>
</evidence>
<dbReference type="InterPro" id="IPR003893">
    <property type="entry name" value="Iroquois_homeo"/>
</dbReference>
<evidence type="ECO:0000256" key="9">
    <source>
        <dbReference type="SAM" id="Phobius"/>
    </source>
</evidence>
<evidence type="ECO:0000256" key="2">
    <source>
        <dbReference type="ARBA" id="ARBA00008446"/>
    </source>
</evidence>
<dbReference type="SUPFAM" id="SSF46689">
    <property type="entry name" value="Homeodomain-like"/>
    <property type="match status" value="1"/>
</dbReference>
<dbReference type="GO" id="GO:0007474">
    <property type="term" value="P:imaginal disc-derived wing vein specification"/>
    <property type="evidence" value="ECO:0007669"/>
    <property type="project" value="UniProtKB-ARBA"/>
</dbReference>
<keyword evidence="9" id="KW-0472">Membrane</keyword>
<dbReference type="InterPro" id="IPR008422">
    <property type="entry name" value="KN_HD"/>
</dbReference>
<dbReference type="Gene3D" id="1.10.10.60">
    <property type="entry name" value="Homeodomain-like"/>
    <property type="match status" value="1"/>
</dbReference>
<dbReference type="Pfam" id="PF05920">
    <property type="entry name" value="Homeobox_KN"/>
    <property type="match status" value="1"/>
</dbReference>
<evidence type="ECO:0000256" key="3">
    <source>
        <dbReference type="ARBA" id="ARBA00023125"/>
    </source>
</evidence>
<dbReference type="GO" id="GO:0045317">
    <property type="term" value="P:equator specification"/>
    <property type="evidence" value="ECO:0007669"/>
    <property type="project" value="UniProtKB-ARBA"/>
</dbReference>
<feature type="domain" description="Homeobox" evidence="10">
    <location>
        <begin position="138"/>
        <end position="201"/>
    </location>
</feature>
<reference evidence="11" key="1">
    <citation type="submission" date="2020-11" db="EMBL/GenBank/DDBJ databases">
        <authorList>
            <person name="Tran Van P."/>
        </authorList>
    </citation>
    <scope>NUCLEOTIDE SEQUENCE</scope>
</reference>
<dbReference type="GO" id="GO:0042693">
    <property type="term" value="P:muscle cell fate commitment"/>
    <property type="evidence" value="ECO:0007669"/>
    <property type="project" value="UniProtKB-ARBA"/>
</dbReference>
<evidence type="ECO:0000256" key="5">
    <source>
        <dbReference type="ARBA" id="ARBA00023159"/>
    </source>
</evidence>
<organism evidence="11">
    <name type="scientific">Timema shepardi</name>
    <name type="common">Walking stick</name>
    <dbReference type="NCBI Taxonomy" id="629360"/>
    <lineage>
        <taxon>Eukaryota</taxon>
        <taxon>Metazoa</taxon>
        <taxon>Ecdysozoa</taxon>
        <taxon>Arthropoda</taxon>
        <taxon>Hexapoda</taxon>
        <taxon>Insecta</taxon>
        <taxon>Pterygota</taxon>
        <taxon>Neoptera</taxon>
        <taxon>Polyneoptera</taxon>
        <taxon>Phasmatodea</taxon>
        <taxon>Timematodea</taxon>
        <taxon>Timematoidea</taxon>
        <taxon>Timematidae</taxon>
        <taxon>Timema</taxon>
    </lineage>
</organism>
<dbReference type="SMART" id="SM00389">
    <property type="entry name" value="HOX"/>
    <property type="match status" value="1"/>
</dbReference>
<feature type="region of interest" description="Disordered" evidence="8">
    <location>
        <begin position="293"/>
        <end position="321"/>
    </location>
</feature>
<feature type="transmembrane region" description="Helical" evidence="9">
    <location>
        <begin position="51"/>
        <end position="71"/>
    </location>
</feature>
<feature type="compositionally biased region" description="Basic and acidic residues" evidence="8">
    <location>
        <begin position="202"/>
        <end position="212"/>
    </location>
</feature>
<evidence type="ECO:0000259" key="10">
    <source>
        <dbReference type="PROSITE" id="PS50071"/>
    </source>
</evidence>
<comment type="similarity">
    <text evidence="2">Belongs to the TALE/IRO homeobox family.</text>
</comment>
<feature type="DNA-binding region" description="Homeobox" evidence="7">
    <location>
        <begin position="140"/>
        <end position="202"/>
    </location>
</feature>
<comment type="subcellular location">
    <subcellularLocation>
        <location evidence="1 7">Nucleus</location>
    </subcellularLocation>
</comment>
<keyword evidence="9" id="KW-1133">Transmembrane helix</keyword>
<dbReference type="GO" id="GO:0000978">
    <property type="term" value="F:RNA polymerase II cis-regulatory region sequence-specific DNA binding"/>
    <property type="evidence" value="ECO:0007669"/>
    <property type="project" value="TreeGrafter"/>
</dbReference>
<dbReference type="GO" id="GO:0005634">
    <property type="term" value="C:nucleus"/>
    <property type="evidence" value="ECO:0007669"/>
    <property type="project" value="UniProtKB-SubCell"/>
</dbReference>
<dbReference type="PROSITE" id="PS00027">
    <property type="entry name" value="HOMEOBOX_1"/>
    <property type="match status" value="1"/>
</dbReference>
<keyword evidence="4 7" id="KW-0371">Homeobox</keyword>
<dbReference type="AlphaFoldDB" id="A0A7R9FXW3"/>
<dbReference type="InterPro" id="IPR001356">
    <property type="entry name" value="HD"/>
</dbReference>
<sequence length="564" mass="62307">MSRRSYHHFRCFKWGVGGRSGRSDDLSYRKRKSEQKLKSGVRERKVEGRWVEWRIIAMVYGTVYVTLRLTISMETELPVIMRSERSRLCMSRLSVSVFFFMGVGGKGGKEFANALVVLSSTAADGEIEVRISVRYGMDLNGARRKNATRETTSTLKAWLNEHKKNPYPTKGEKIMLAIITKMTLTQVSTWFANARRRLKKENKMTWEPRNRVEDEDNNNDDEGGRKSADNVKDPDSKDSGTASSEDGDRPPPPLDAASDCWSESRPDSGPDSPECLYERPHHLLHPAYHHLHHPSRLTAPSSASSPPPAGSSGGGNPKPRIWSLADMASKENDVHYQPVTTSAFYSAGKLVSPLASRGAALHPHHLHHSVHHPGAYARHDLYRFYGSAAAGHLAAAGGSGVGDVSLLRNLLEDFRRGGVRGGEQWCGRCRHFPPLFGALESGCRRGGGSWWVPLPHEWGWRRITWTHSVYLRGGIVVVIDRVFCGGASAVGRSSRFGRLQATATVRRWKTVAAEQGLTLGGPSSSTTAGQMVPTVNISLNGCYHSNELPTKVQFLPEIVHGGLC</sequence>
<evidence type="ECO:0000256" key="8">
    <source>
        <dbReference type="SAM" id="MobiDB-lite"/>
    </source>
</evidence>
<dbReference type="SMART" id="SM00548">
    <property type="entry name" value="IRO"/>
    <property type="match status" value="1"/>
</dbReference>
<keyword evidence="6 7" id="KW-0539">Nucleus</keyword>
<dbReference type="PROSITE" id="PS50071">
    <property type="entry name" value="HOMEOBOX_2"/>
    <property type="match status" value="1"/>
</dbReference>
<evidence type="ECO:0000256" key="6">
    <source>
        <dbReference type="ARBA" id="ARBA00023242"/>
    </source>
</evidence>
<dbReference type="GO" id="GO:0048468">
    <property type="term" value="P:cell development"/>
    <property type="evidence" value="ECO:0007669"/>
    <property type="project" value="TreeGrafter"/>
</dbReference>
<name>A0A7R9FXW3_TIMSH</name>
<keyword evidence="9" id="KW-0812">Transmembrane</keyword>
<dbReference type="InterPro" id="IPR009057">
    <property type="entry name" value="Homeodomain-like_sf"/>
</dbReference>
<dbReference type="EMBL" id="OC000871">
    <property type="protein sequence ID" value="CAD7258529.1"/>
    <property type="molecule type" value="Genomic_DNA"/>
</dbReference>
<evidence type="ECO:0000256" key="1">
    <source>
        <dbReference type="ARBA" id="ARBA00004123"/>
    </source>
</evidence>
<dbReference type="CDD" id="cd00086">
    <property type="entry name" value="homeodomain"/>
    <property type="match status" value="1"/>
</dbReference>
<dbReference type="PANTHER" id="PTHR11211:SF40">
    <property type="entry name" value="MIRROR, ISOFORM C"/>
    <property type="match status" value="1"/>
</dbReference>
<evidence type="ECO:0000256" key="7">
    <source>
        <dbReference type="PROSITE-ProRule" id="PRU00108"/>
    </source>
</evidence>
<keyword evidence="5" id="KW-0010">Activator</keyword>
<dbReference type="FunFam" id="1.10.10.60:FF:000003">
    <property type="entry name" value="Iroquois-class homeobox protein IRX"/>
    <property type="match status" value="1"/>
</dbReference>
<dbReference type="GO" id="GO:0000981">
    <property type="term" value="F:DNA-binding transcription factor activity, RNA polymerase II-specific"/>
    <property type="evidence" value="ECO:0007669"/>
    <property type="project" value="InterPro"/>
</dbReference>
<evidence type="ECO:0000256" key="4">
    <source>
        <dbReference type="ARBA" id="ARBA00023155"/>
    </source>
</evidence>
<dbReference type="GO" id="GO:0030182">
    <property type="term" value="P:neuron differentiation"/>
    <property type="evidence" value="ECO:0007669"/>
    <property type="project" value="TreeGrafter"/>
</dbReference>